<dbReference type="GO" id="GO:0071037">
    <property type="term" value="P:nuclear polyadenylation-dependent snRNA catabolic process"/>
    <property type="evidence" value="ECO:0007669"/>
    <property type="project" value="TreeGrafter"/>
</dbReference>
<dbReference type="GO" id="GO:0071040">
    <property type="term" value="P:nuclear polyadenylation-dependent antisense transcript catabolic process"/>
    <property type="evidence" value="ECO:0007669"/>
    <property type="project" value="TreeGrafter"/>
</dbReference>
<organism evidence="12 13">
    <name type="scientific">Pyrocoelia pectoralis</name>
    <dbReference type="NCBI Taxonomy" id="417401"/>
    <lineage>
        <taxon>Eukaryota</taxon>
        <taxon>Metazoa</taxon>
        <taxon>Ecdysozoa</taxon>
        <taxon>Arthropoda</taxon>
        <taxon>Hexapoda</taxon>
        <taxon>Insecta</taxon>
        <taxon>Pterygota</taxon>
        <taxon>Neoptera</taxon>
        <taxon>Endopterygota</taxon>
        <taxon>Coleoptera</taxon>
        <taxon>Polyphaga</taxon>
        <taxon>Elateriformia</taxon>
        <taxon>Elateroidea</taxon>
        <taxon>Lampyridae</taxon>
        <taxon>Lampyrinae</taxon>
        <taxon>Pyrocoelia</taxon>
    </lineage>
</organism>
<dbReference type="InterPro" id="IPR012337">
    <property type="entry name" value="RNaseH-like_sf"/>
</dbReference>
<dbReference type="InterPro" id="IPR036397">
    <property type="entry name" value="RNaseH_sf"/>
</dbReference>
<dbReference type="Pfam" id="PF01612">
    <property type="entry name" value="DNA_pol_A_exo1"/>
    <property type="match status" value="1"/>
</dbReference>
<dbReference type="GO" id="GO:0000175">
    <property type="term" value="F:3'-5'-RNA exonuclease activity"/>
    <property type="evidence" value="ECO:0007669"/>
    <property type="project" value="InterPro"/>
</dbReference>
<dbReference type="GO" id="GO:0071035">
    <property type="term" value="P:nuclear polyadenylation-dependent rRNA catabolic process"/>
    <property type="evidence" value="ECO:0007669"/>
    <property type="project" value="TreeGrafter"/>
</dbReference>
<feature type="compositionally biased region" description="Low complexity" evidence="10">
    <location>
        <begin position="755"/>
        <end position="770"/>
    </location>
</feature>
<evidence type="ECO:0000256" key="9">
    <source>
        <dbReference type="ARBA" id="ARBA00070365"/>
    </source>
</evidence>
<feature type="compositionally biased region" description="Low complexity" evidence="10">
    <location>
        <begin position="780"/>
        <end position="812"/>
    </location>
</feature>
<gene>
    <name evidence="12" type="ORF">RI129_005148</name>
</gene>
<dbReference type="Gene3D" id="1.10.150.80">
    <property type="entry name" value="HRDC domain"/>
    <property type="match status" value="1"/>
</dbReference>
<dbReference type="FunFam" id="1.10.150.80:FF:000001">
    <property type="entry name" value="Putative exosome component 10"/>
    <property type="match status" value="1"/>
</dbReference>
<evidence type="ECO:0000313" key="12">
    <source>
        <dbReference type="EMBL" id="KAK5646684.1"/>
    </source>
</evidence>
<dbReference type="InterPro" id="IPR002121">
    <property type="entry name" value="HRDC_dom"/>
</dbReference>
<evidence type="ECO:0000256" key="7">
    <source>
        <dbReference type="ARBA" id="ARBA00023242"/>
    </source>
</evidence>
<keyword evidence="5" id="KW-0271">Exosome</keyword>
<feature type="compositionally biased region" description="Basic residues" evidence="10">
    <location>
        <begin position="726"/>
        <end position="752"/>
    </location>
</feature>
<evidence type="ECO:0000313" key="13">
    <source>
        <dbReference type="Proteomes" id="UP001329430"/>
    </source>
</evidence>
<evidence type="ECO:0000256" key="3">
    <source>
        <dbReference type="ARBA" id="ARBA00022722"/>
    </source>
</evidence>
<dbReference type="GO" id="GO:0003727">
    <property type="term" value="F:single-stranded RNA binding"/>
    <property type="evidence" value="ECO:0007669"/>
    <property type="project" value="TreeGrafter"/>
</dbReference>
<reference evidence="12 13" key="1">
    <citation type="journal article" date="2024" name="Insects">
        <title>An Improved Chromosome-Level Genome Assembly of the Firefly Pyrocoelia pectoralis.</title>
        <authorList>
            <person name="Fu X."/>
            <person name="Meyer-Rochow V.B."/>
            <person name="Ballantyne L."/>
            <person name="Zhu X."/>
        </authorList>
    </citation>
    <scope>NUCLEOTIDE SEQUENCE [LARGE SCALE GENOMIC DNA]</scope>
    <source>
        <strain evidence="12">XCY_ONT2</strain>
    </source>
</reference>
<name>A0AAN7VMW8_9COLE</name>
<dbReference type="SMART" id="SM00341">
    <property type="entry name" value="HRDC"/>
    <property type="match status" value="1"/>
</dbReference>
<dbReference type="GO" id="GO:0000467">
    <property type="term" value="P:exonucleolytic trimming to generate mature 3'-end of 5.8S rRNA from tricistronic rRNA transcript (SSU-rRNA, 5.8S rRNA, LSU-rRNA)"/>
    <property type="evidence" value="ECO:0007669"/>
    <property type="project" value="InterPro"/>
</dbReference>
<feature type="compositionally biased region" description="Polar residues" evidence="10">
    <location>
        <begin position="881"/>
        <end position="891"/>
    </location>
</feature>
<dbReference type="GO" id="GO:0071051">
    <property type="term" value="P:poly(A)-dependent snoRNA 3'-end processing"/>
    <property type="evidence" value="ECO:0007669"/>
    <property type="project" value="TreeGrafter"/>
</dbReference>
<dbReference type="PANTHER" id="PTHR12124">
    <property type="entry name" value="POLYMYOSITIS/SCLERODERMA AUTOANTIGEN-RELATED"/>
    <property type="match status" value="1"/>
</dbReference>
<evidence type="ECO:0000259" key="11">
    <source>
        <dbReference type="PROSITE" id="PS50967"/>
    </source>
</evidence>
<dbReference type="GO" id="GO:0000176">
    <property type="term" value="C:nuclear exosome (RNase complex)"/>
    <property type="evidence" value="ECO:0007669"/>
    <property type="project" value="InterPro"/>
</dbReference>
<feature type="compositionally biased region" description="Low complexity" evidence="10">
    <location>
        <begin position="900"/>
        <end position="913"/>
    </location>
</feature>
<dbReference type="GO" id="GO:0005730">
    <property type="term" value="C:nucleolus"/>
    <property type="evidence" value="ECO:0007669"/>
    <property type="project" value="TreeGrafter"/>
</dbReference>
<comment type="caution">
    <text evidence="12">The sequence shown here is derived from an EMBL/GenBank/DDBJ whole genome shotgun (WGS) entry which is preliminary data.</text>
</comment>
<dbReference type="InterPro" id="IPR044876">
    <property type="entry name" value="HRDC_dom_sf"/>
</dbReference>
<evidence type="ECO:0000256" key="1">
    <source>
        <dbReference type="ARBA" id="ARBA00004123"/>
    </source>
</evidence>
<feature type="region of interest" description="Disordered" evidence="10">
    <location>
        <begin position="701"/>
        <end position="963"/>
    </location>
</feature>
<feature type="compositionally biased region" description="Polar residues" evidence="10">
    <location>
        <begin position="916"/>
        <end position="926"/>
    </location>
</feature>
<evidence type="ECO:0000256" key="10">
    <source>
        <dbReference type="SAM" id="MobiDB-lite"/>
    </source>
</evidence>
<dbReference type="Pfam" id="PF08066">
    <property type="entry name" value="PMC2NT"/>
    <property type="match status" value="1"/>
</dbReference>
<keyword evidence="6" id="KW-0269">Exonuclease</keyword>
<dbReference type="PANTHER" id="PTHR12124:SF47">
    <property type="entry name" value="EXOSOME COMPONENT 10"/>
    <property type="match status" value="1"/>
</dbReference>
<proteinExistence type="inferred from homology"/>
<keyword evidence="13" id="KW-1185">Reference proteome</keyword>
<dbReference type="InterPro" id="IPR049559">
    <property type="entry name" value="Rrp6p-like_exo"/>
</dbReference>
<dbReference type="SUPFAM" id="SSF53098">
    <property type="entry name" value="Ribonuclease H-like"/>
    <property type="match status" value="1"/>
</dbReference>
<evidence type="ECO:0000256" key="4">
    <source>
        <dbReference type="ARBA" id="ARBA00022801"/>
    </source>
</evidence>
<evidence type="ECO:0000256" key="5">
    <source>
        <dbReference type="ARBA" id="ARBA00022835"/>
    </source>
</evidence>
<dbReference type="Proteomes" id="UP001329430">
    <property type="component" value="Chromosome 3"/>
</dbReference>
<sequence>MEENVEIIAGFSTIDDYIKKGFQVLLEATKSSNALPSLREWDFYKTYDSFNKILNNEGDRLLRLTNTVLHNQEQNVNIRNRDMDEKMEMLIEANDNILEKVALCIDELNGIKKSNQGNVQIQAVSAQLPVNGSWNQLNKATFSVSSSIDHVKESNSLNSIRLLTAKNIVRPQTYFKDKIDNSNNPWIPRITEKPNSIKPLAIFLEESEFGEMYSHPYEVELDHFIPPPHQLQTIIPPSVKPLDETPLIEVSTPEELGKLLEDLRQQTEFAVDLEHHSYRTFMGITCLMQISTRNADYLVDTFTLRDQLFILNEVFTKPSIVKIFHGADMDVQWLQRDLSLYVVNMFDTHQAAKQLEYSGLSLAYLLNRFCNVIPNKHFQLADWRIRPLPDELKTYARMDTHYLIYIYCILRNELLKKGNGCDNILKSVLSQSTDICKKSYIKPILTEDSHMDFYRKCKRLFDNRQMFALKELFHWRDRLARIEDESTGYVLPNHMLLQISETLPREVQGIIASCNPVPPLVRANLLEIHQLILKAREQSLTQPILKDDNRSRGSTLRFAKVNIDSPLHCPHDLSKSTEFRDDLPTLLDTVTTVYDKSFLAPYQRYELIRPFIRAEEEKATTVQTNENNQKELSNEDRIAAPHEHFVKVSKGIPQIPIQSIKEELPEHLEETESSIVNDVLESYPTLRSMCGSKKRKRIQYEDDCEQPNEESPRHQIHEIHTPIPNWKKKQPFSQRGNKKRKPNNQKNTNKKQKTQESFQQPEQENQQNTNKKQKRKGSLQQPQQQNQQIGNKKQKRQGSLQQPQQQNQQIANKKQKRQGSHQQFQQQNQQIANKKQKRQGSFQQPKQRNQQNANKKQKTQGSSQQPQQQNTNKKKKTQESFQQPKQANLSSKQQRKNQWKNKQNEQQIEKQFQPFDYSSVNFQQFQGGAGRSKNNKNEFKAKNKRKRDNRNFNNKSMTYCRRQ</sequence>
<dbReference type="GO" id="GO:0071038">
    <property type="term" value="P:TRAMP-dependent tRNA surveillance pathway"/>
    <property type="evidence" value="ECO:0007669"/>
    <property type="project" value="TreeGrafter"/>
</dbReference>
<dbReference type="Pfam" id="PF00570">
    <property type="entry name" value="HRDC"/>
    <property type="match status" value="1"/>
</dbReference>
<dbReference type="GO" id="GO:0000166">
    <property type="term" value="F:nucleotide binding"/>
    <property type="evidence" value="ECO:0007669"/>
    <property type="project" value="InterPro"/>
</dbReference>
<evidence type="ECO:0000256" key="6">
    <source>
        <dbReference type="ARBA" id="ARBA00022839"/>
    </source>
</evidence>
<dbReference type="PROSITE" id="PS50967">
    <property type="entry name" value="HRDC"/>
    <property type="match status" value="1"/>
</dbReference>
<dbReference type="SMART" id="SM00474">
    <property type="entry name" value="35EXOc"/>
    <property type="match status" value="1"/>
</dbReference>
<dbReference type="AlphaFoldDB" id="A0AAN7VMW8"/>
<comment type="similarity">
    <text evidence="8">Belongs to the exosome component 10/RRP6 family.</text>
</comment>
<evidence type="ECO:0000256" key="2">
    <source>
        <dbReference type="ARBA" id="ARBA00022552"/>
    </source>
</evidence>
<dbReference type="InterPro" id="IPR010997">
    <property type="entry name" value="HRDC-like_sf"/>
</dbReference>
<feature type="domain" description="HRDC" evidence="11">
    <location>
        <begin position="462"/>
        <end position="542"/>
    </location>
</feature>
<feature type="compositionally biased region" description="Basic and acidic residues" evidence="10">
    <location>
        <begin position="710"/>
        <end position="720"/>
    </location>
</feature>
<comment type="subcellular location">
    <subcellularLocation>
        <location evidence="1">Nucleus</location>
    </subcellularLocation>
</comment>
<dbReference type="InterPro" id="IPR012588">
    <property type="entry name" value="Exosome-assoc_fac_Rrp6_N"/>
</dbReference>
<keyword evidence="7" id="KW-0539">Nucleus</keyword>
<keyword evidence="4" id="KW-0378">Hydrolase</keyword>
<feature type="compositionally biased region" description="Low complexity" evidence="10">
    <location>
        <begin position="843"/>
        <end position="871"/>
    </location>
</feature>
<dbReference type="EMBL" id="JAVRBK010000003">
    <property type="protein sequence ID" value="KAK5646684.1"/>
    <property type="molecule type" value="Genomic_DNA"/>
</dbReference>
<keyword evidence="2" id="KW-0698">rRNA processing</keyword>
<dbReference type="GO" id="GO:0071044">
    <property type="term" value="P:histone mRNA catabolic process"/>
    <property type="evidence" value="ECO:0007669"/>
    <property type="project" value="TreeGrafter"/>
</dbReference>
<accession>A0AAN7VMW8</accession>
<keyword evidence="3" id="KW-0540">Nuclease</keyword>
<protein>
    <recommendedName>
        <fullName evidence="9">Exosome complex component 10 homolog</fullName>
    </recommendedName>
</protein>
<evidence type="ECO:0000256" key="8">
    <source>
        <dbReference type="ARBA" id="ARBA00043957"/>
    </source>
</evidence>
<dbReference type="GO" id="GO:0071036">
    <property type="term" value="P:nuclear polyadenylation-dependent snoRNA catabolic process"/>
    <property type="evidence" value="ECO:0007669"/>
    <property type="project" value="TreeGrafter"/>
</dbReference>
<dbReference type="CDD" id="cd06147">
    <property type="entry name" value="Rrp6p_like_exo"/>
    <property type="match status" value="1"/>
</dbReference>
<dbReference type="Gene3D" id="3.30.420.10">
    <property type="entry name" value="Ribonuclease H-like superfamily/Ribonuclease H"/>
    <property type="match status" value="1"/>
</dbReference>
<dbReference type="InterPro" id="IPR002562">
    <property type="entry name" value="3'-5'_exonuclease_dom"/>
</dbReference>
<dbReference type="InterPro" id="IPR045092">
    <property type="entry name" value="Rrp6-like"/>
</dbReference>
<feature type="compositionally biased region" description="Low complexity" evidence="10">
    <location>
        <begin position="820"/>
        <end position="833"/>
    </location>
</feature>
<dbReference type="SUPFAM" id="SSF47819">
    <property type="entry name" value="HRDC-like"/>
    <property type="match status" value="1"/>
</dbReference>
<dbReference type="GO" id="GO:0071039">
    <property type="term" value="P:nuclear polyadenylation-dependent CUT catabolic process"/>
    <property type="evidence" value="ECO:0007669"/>
    <property type="project" value="TreeGrafter"/>
</dbReference>
<dbReference type="FunFam" id="3.30.420.10:FF:000059">
    <property type="entry name" value="Exosome complex exonuclease Rrp6"/>
    <property type="match status" value="1"/>
</dbReference>